<sequence length="96" mass="10468">MSMFTIARECGRGIQLSRDGATWLSFAASPAFALMAWISANDVQAMICASGPDGLPIGGMPFMYLLMSLFHVPPWLRFVSARSRQITQAAKQNQGD</sequence>
<feature type="transmembrane region" description="Helical" evidence="1">
    <location>
        <begin position="60"/>
        <end position="79"/>
    </location>
</feature>
<reference evidence="2 3" key="1">
    <citation type="submission" date="2023-02" db="EMBL/GenBank/DDBJ databases">
        <title>Devosia algicola sp. nov., isolated from the phycosphere of marine algae.</title>
        <authorList>
            <person name="Kim J.M."/>
            <person name="Lee J.K."/>
            <person name="Choi B.J."/>
            <person name="Bayburt H."/>
            <person name="Jeon C.O."/>
        </authorList>
    </citation>
    <scope>NUCLEOTIDE SEQUENCE [LARGE SCALE GENOMIC DNA]</scope>
    <source>
        <strain evidence="2 3">G20-9</strain>
    </source>
</reference>
<dbReference type="RefSeq" id="WP_282218043.1">
    <property type="nucleotide sequence ID" value="NZ_CP118246.1"/>
</dbReference>
<dbReference type="EMBL" id="CP118246">
    <property type="protein sequence ID" value="WDR01633.1"/>
    <property type="molecule type" value="Genomic_DNA"/>
</dbReference>
<evidence type="ECO:0000256" key="1">
    <source>
        <dbReference type="SAM" id="Phobius"/>
    </source>
</evidence>
<organism evidence="2 3">
    <name type="scientific">Devosia algicola</name>
    <dbReference type="NCBI Taxonomy" id="3026418"/>
    <lineage>
        <taxon>Bacteria</taxon>
        <taxon>Pseudomonadati</taxon>
        <taxon>Pseudomonadota</taxon>
        <taxon>Alphaproteobacteria</taxon>
        <taxon>Hyphomicrobiales</taxon>
        <taxon>Devosiaceae</taxon>
        <taxon>Devosia</taxon>
    </lineage>
</organism>
<evidence type="ECO:0000313" key="3">
    <source>
        <dbReference type="Proteomes" id="UP001220530"/>
    </source>
</evidence>
<evidence type="ECO:0000313" key="2">
    <source>
        <dbReference type="EMBL" id="WDR01633.1"/>
    </source>
</evidence>
<keyword evidence="3" id="KW-1185">Reference proteome</keyword>
<keyword evidence="1" id="KW-0472">Membrane</keyword>
<gene>
    <name evidence="2" type="ORF">PSQ19_12770</name>
</gene>
<proteinExistence type="predicted"/>
<protein>
    <submittedName>
        <fullName evidence="2">Uncharacterized protein</fullName>
    </submittedName>
</protein>
<accession>A0ABY7YKD5</accession>
<name>A0ABY7YKD5_9HYPH</name>
<feature type="transmembrane region" description="Helical" evidence="1">
    <location>
        <begin position="21"/>
        <end position="40"/>
    </location>
</feature>
<keyword evidence="1" id="KW-0812">Transmembrane</keyword>
<keyword evidence="1" id="KW-1133">Transmembrane helix</keyword>
<dbReference type="Proteomes" id="UP001220530">
    <property type="component" value="Chromosome"/>
</dbReference>